<gene>
    <name evidence="1" type="ORF">GGR28_001141</name>
</gene>
<evidence type="ECO:0000313" key="2">
    <source>
        <dbReference type="Proteomes" id="UP000576209"/>
    </source>
</evidence>
<accession>A0A840E8Z0</accession>
<dbReference type="RefSeq" id="WP_183494773.1">
    <property type="nucleotide sequence ID" value="NZ_JACIFF010000002.1"/>
</dbReference>
<organism evidence="1 2">
    <name type="scientific">Neolewinella aquimaris</name>
    <dbReference type="NCBI Taxonomy" id="1835722"/>
    <lineage>
        <taxon>Bacteria</taxon>
        <taxon>Pseudomonadati</taxon>
        <taxon>Bacteroidota</taxon>
        <taxon>Saprospiria</taxon>
        <taxon>Saprospirales</taxon>
        <taxon>Lewinellaceae</taxon>
        <taxon>Neolewinella</taxon>
    </lineage>
</organism>
<dbReference type="AlphaFoldDB" id="A0A840E8Z0"/>
<keyword evidence="1" id="KW-0378">Hydrolase</keyword>
<reference evidence="1 2" key="1">
    <citation type="submission" date="2020-08" db="EMBL/GenBank/DDBJ databases">
        <title>Genomic Encyclopedia of Type Strains, Phase IV (KMG-IV): sequencing the most valuable type-strain genomes for metagenomic binning, comparative biology and taxonomic classification.</title>
        <authorList>
            <person name="Goeker M."/>
        </authorList>
    </citation>
    <scope>NUCLEOTIDE SEQUENCE [LARGE SCALE GENOMIC DNA]</scope>
    <source>
        <strain evidence="1 2">DSM 105137</strain>
    </source>
</reference>
<dbReference type="Proteomes" id="UP000576209">
    <property type="component" value="Unassembled WGS sequence"/>
</dbReference>
<sequence length="141" mass="16122">MITPEDFQTLHRFPVLWGDMDSAQHVNNLVYLRWAETARVLYFKEVGVNTSFAPGDVGAILAWQDCKYTYPMTYPDTAMVGVRTLEIGEDRFTMQTAVFSSLHLRLAALTQQLIVPYDYGKLRKAPLPQAWLPALERLRKG</sequence>
<keyword evidence="2" id="KW-1185">Reference proteome</keyword>
<dbReference type="GO" id="GO:0047617">
    <property type="term" value="F:fatty acyl-CoA hydrolase activity"/>
    <property type="evidence" value="ECO:0007669"/>
    <property type="project" value="TreeGrafter"/>
</dbReference>
<evidence type="ECO:0000313" key="1">
    <source>
        <dbReference type="EMBL" id="MBB4078528.1"/>
    </source>
</evidence>
<protein>
    <submittedName>
        <fullName evidence="1">Acyl-CoA thioester hydrolase</fullName>
        <ecNumber evidence="1">3.1.2.-</ecNumber>
    </submittedName>
</protein>
<dbReference type="PANTHER" id="PTHR31793:SF39">
    <property type="entry name" value="THIOESTERASE_THIOL ESTER DEHYDRASE-ISOMERASE"/>
    <property type="match status" value="1"/>
</dbReference>
<dbReference type="EC" id="3.1.2.-" evidence="1"/>
<dbReference type="InterPro" id="IPR029069">
    <property type="entry name" value="HotDog_dom_sf"/>
</dbReference>
<proteinExistence type="predicted"/>
<name>A0A840E8Z0_9BACT</name>
<dbReference type="Gene3D" id="3.10.129.10">
    <property type="entry name" value="Hotdog Thioesterase"/>
    <property type="match status" value="1"/>
</dbReference>
<dbReference type="CDD" id="cd00586">
    <property type="entry name" value="4HBT"/>
    <property type="match status" value="1"/>
</dbReference>
<dbReference type="SUPFAM" id="SSF54637">
    <property type="entry name" value="Thioesterase/thiol ester dehydrase-isomerase"/>
    <property type="match status" value="1"/>
</dbReference>
<dbReference type="Pfam" id="PF13279">
    <property type="entry name" value="4HBT_2"/>
    <property type="match status" value="1"/>
</dbReference>
<dbReference type="EMBL" id="JACIFF010000002">
    <property type="protein sequence ID" value="MBB4078528.1"/>
    <property type="molecule type" value="Genomic_DNA"/>
</dbReference>
<dbReference type="InterPro" id="IPR050563">
    <property type="entry name" value="4-hydroxybenzoyl-CoA_TE"/>
</dbReference>
<dbReference type="PANTHER" id="PTHR31793">
    <property type="entry name" value="4-HYDROXYBENZOYL-COA THIOESTERASE FAMILY MEMBER"/>
    <property type="match status" value="1"/>
</dbReference>
<comment type="caution">
    <text evidence="1">The sequence shown here is derived from an EMBL/GenBank/DDBJ whole genome shotgun (WGS) entry which is preliminary data.</text>
</comment>